<keyword evidence="1" id="KW-0143">Chaperone</keyword>
<dbReference type="EMBL" id="KE504123">
    <property type="protein sequence ID" value="EPT05524.1"/>
    <property type="molecule type" value="Genomic_DNA"/>
</dbReference>
<dbReference type="Gene3D" id="1.10.287.110">
    <property type="entry name" value="DnaJ domain"/>
    <property type="match status" value="1"/>
</dbReference>
<feature type="compositionally biased region" description="Basic and acidic residues" evidence="2">
    <location>
        <begin position="182"/>
        <end position="224"/>
    </location>
</feature>
<dbReference type="InterPro" id="IPR008971">
    <property type="entry name" value="HSP40/DnaJ_pept-bd"/>
</dbReference>
<dbReference type="AlphaFoldDB" id="S8ERA5"/>
<dbReference type="OrthoDB" id="10250354at2759"/>
<dbReference type="InterPro" id="IPR001623">
    <property type="entry name" value="DnaJ_domain"/>
</dbReference>
<dbReference type="PROSITE" id="PS50076">
    <property type="entry name" value="DNAJ_2"/>
    <property type="match status" value="1"/>
</dbReference>
<dbReference type="InterPro" id="IPR002939">
    <property type="entry name" value="DnaJ_C"/>
</dbReference>
<dbReference type="CDD" id="cd06257">
    <property type="entry name" value="DnaJ"/>
    <property type="match status" value="1"/>
</dbReference>
<dbReference type="SMART" id="SM00271">
    <property type="entry name" value="DnaJ"/>
    <property type="match status" value="1"/>
</dbReference>
<accession>S8ERA5</accession>
<protein>
    <recommendedName>
        <fullName evidence="3">J domain-containing protein</fullName>
    </recommendedName>
</protein>
<feature type="compositionally biased region" description="Low complexity" evidence="2">
    <location>
        <begin position="120"/>
        <end position="142"/>
    </location>
</feature>
<dbReference type="STRING" id="743788.S8ERA5"/>
<dbReference type="GO" id="GO:0005829">
    <property type="term" value="C:cytosol"/>
    <property type="evidence" value="ECO:0007669"/>
    <property type="project" value="TreeGrafter"/>
</dbReference>
<reference evidence="4 5" key="1">
    <citation type="journal article" date="2012" name="Science">
        <title>The Paleozoic origin of enzymatic lignin decomposition reconstructed from 31 fungal genomes.</title>
        <authorList>
            <person name="Floudas D."/>
            <person name="Binder M."/>
            <person name="Riley R."/>
            <person name="Barry K."/>
            <person name="Blanchette R.A."/>
            <person name="Henrissat B."/>
            <person name="Martinez A.T."/>
            <person name="Otillar R."/>
            <person name="Spatafora J.W."/>
            <person name="Yadav J.S."/>
            <person name="Aerts A."/>
            <person name="Benoit I."/>
            <person name="Boyd A."/>
            <person name="Carlson A."/>
            <person name="Copeland A."/>
            <person name="Coutinho P.M."/>
            <person name="de Vries R.P."/>
            <person name="Ferreira P."/>
            <person name="Findley K."/>
            <person name="Foster B."/>
            <person name="Gaskell J."/>
            <person name="Glotzer D."/>
            <person name="Gorecki P."/>
            <person name="Heitman J."/>
            <person name="Hesse C."/>
            <person name="Hori C."/>
            <person name="Igarashi K."/>
            <person name="Jurgens J.A."/>
            <person name="Kallen N."/>
            <person name="Kersten P."/>
            <person name="Kohler A."/>
            <person name="Kuees U."/>
            <person name="Kumar T.K.A."/>
            <person name="Kuo A."/>
            <person name="LaButti K."/>
            <person name="Larrondo L.F."/>
            <person name="Lindquist E."/>
            <person name="Ling A."/>
            <person name="Lombard V."/>
            <person name="Lucas S."/>
            <person name="Lundell T."/>
            <person name="Martin R."/>
            <person name="McLaughlin D.J."/>
            <person name="Morgenstern I."/>
            <person name="Morin E."/>
            <person name="Murat C."/>
            <person name="Nagy L.G."/>
            <person name="Nolan M."/>
            <person name="Ohm R.A."/>
            <person name="Patyshakuliyeva A."/>
            <person name="Rokas A."/>
            <person name="Ruiz-Duenas F.J."/>
            <person name="Sabat G."/>
            <person name="Salamov A."/>
            <person name="Samejima M."/>
            <person name="Schmutz J."/>
            <person name="Slot J.C."/>
            <person name="St John F."/>
            <person name="Stenlid J."/>
            <person name="Sun H."/>
            <person name="Sun S."/>
            <person name="Syed K."/>
            <person name="Tsang A."/>
            <person name="Wiebenga A."/>
            <person name="Young D."/>
            <person name="Pisabarro A."/>
            <person name="Eastwood D.C."/>
            <person name="Martin F."/>
            <person name="Cullen D."/>
            <person name="Grigoriev I.V."/>
            <person name="Hibbett D.S."/>
        </authorList>
    </citation>
    <scope>NUCLEOTIDE SEQUENCE</scope>
    <source>
        <strain evidence="5">FP-58527</strain>
    </source>
</reference>
<feature type="region of interest" description="Disordered" evidence="2">
    <location>
        <begin position="71"/>
        <end position="301"/>
    </location>
</feature>
<feature type="compositionally biased region" description="Basic residues" evidence="2">
    <location>
        <begin position="71"/>
        <end position="85"/>
    </location>
</feature>
<dbReference type="InterPro" id="IPR051339">
    <property type="entry name" value="DnaJ_subfamily_B"/>
</dbReference>
<dbReference type="InterPro" id="IPR036869">
    <property type="entry name" value="J_dom_sf"/>
</dbReference>
<dbReference type="HOGENOM" id="CLU_031313_0_0_1"/>
<feature type="domain" description="J" evidence="3">
    <location>
        <begin position="9"/>
        <end position="89"/>
    </location>
</feature>
<dbReference type="eggNOG" id="KOG0714">
    <property type="taxonomic scope" value="Eukaryota"/>
</dbReference>
<dbReference type="Pfam" id="PF01556">
    <property type="entry name" value="DnaJ_C"/>
    <property type="match status" value="1"/>
</dbReference>
<dbReference type="Pfam" id="PF00226">
    <property type="entry name" value="DnaJ"/>
    <property type="match status" value="1"/>
</dbReference>
<dbReference type="SUPFAM" id="SSF46565">
    <property type="entry name" value="Chaperone J-domain"/>
    <property type="match status" value="1"/>
</dbReference>
<dbReference type="SUPFAM" id="SSF49493">
    <property type="entry name" value="HSP40/DnaJ peptide-binding domain"/>
    <property type="match status" value="1"/>
</dbReference>
<dbReference type="GO" id="GO:0051082">
    <property type="term" value="F:unfolded protein binding"/>
    <property type="evidence" value="ECO:0007669"/>
    <property type="project" value="InterPro"/>
</dbReference>
<dbReference type="Proteomes" id="UP000015241">
    <property type="component" value="Unassembled WGS sequence"/>
</dbReference>
<dbReference type="PANTHER" id="PTHR24078">
    <property type="entry name" value="DNAJ HOMOLOG SUBFAMILY C MEMBER"/>
    <property type="match status" value="1"/>
</dbReference>
<gene>
    <name evidence="4" type="ORF">FOMPIDRAFT_96023</name>
</gene>
<dbReference type="PRINTS" id="PR00625">
    <property type="entry name" value="JDOMAIN"/>
</dbReference>
<evidence type="ECO:0000313" key="5">
    <source>
        <dbReference type="Proteomes" id="UP000015241"/>
    </source>
</evidence>
<proteinExistence type="predicted"/>
<keyword evidence="5" id="KW-1185">Reference proteome</keyword>
<sequence length="520" mass="58528">MPVAIPSRRYFEALELAPDLAGEEEIRAAYKKLALKWHPDRHTTDKDEAQQKFIEINEAYTVLLEYYQHRRRGSPHPEKRHRREHSRPAPEAGASSHEHTGDDARSSSTQSRNESDTHSTRSSTHTSTTFTTPPSSPRSTTRNKLHKDQPHRDDASGAGRDSTSSRSDLRDESRSGRHSHSKERQEEAAHSSRPAPEDANHASAERRSRDERRRQHSSRSKDNLRAQSPGRHAKDTHPPHSSHSPTHSRHGPEGYFTWPRKRQTRQRSDDSTSSQRRPGFFPKRSKLDIDPPEDRSTGSSADVIDYDFINLGTPIPPLRSPHLPSSDPRRDRDWTFPLALTLDDLYHARAHHYRITRTRRTGSAASESVKIPIPVDPAWRTGTRVIIPGAGNERADGSFQDIVFVVAVEPHARFARQGDDLVAAVQVPWEDPPPPGYGEADHAYVLGMDGEEFALPIPRTLAAGAEGTRIVGAGMPVVKAGRMVGKGDLLVRWEFVFREGEHAQPSRWQNLRKAMGRLRA</sequence>
<organism evidence="4 5">
    <name type="scientific">Fomitopsis schrenkii</name>
    <name type="common">Brown rot fungus</name>
    <dbReference type="NCBI Taxonomy" id="2126942"/>
    <lineage>
        <taxon>Eukaryota</taxon>
        <taxon>Fungi</taxon>
        <taxon>Dikarya</taxon>
        <taxon>Basidiomycota</taxon>
        <taxon>Agaricomycotina</taxon>
        <taxon>Agaricomycetes</taxon>
        <taxon>Polyporales</taxon>
        <taxon>Fomitopsis</taxon>
    </lineage>
</organism>
<evidence type="ECO:0000259" key="3">
    <source>
        <dbReference type="PROSITE" id="PS50076"/>
    </source>
</evidence>
<evidence type="ECO:0000256" key="2">
    <source>
        <dbReference type="SAM" id="MobiDB-lite"/>
    </source>
</evidence>
<dbReference type="GO" id="GO:0051087">
    <property type="term" value="F:protein-folding chaperone binding"/>
    <property type="evidence" value="ECO:0007669"/>
    <property type="project" value="TreeGrafter"/>
</dbReference>
<dbReference type="Gene3D" id="2.60.260.20">
    <property type="entry name" value="Urease metallochaperone UreE, N-terminal domain"/>
    <property type="match status" value="2"/>
</dbReference>
<name>S8ERA5_FOMSC</name>
<dbReference type="GO" id="GO:0006457">
    <property type="term" value="P:protein folding"/>
    <property type="evidence" value="ECO:0007669"/>
    <property type="project" value="InterPro"/>
</dbReference>
<evidence type="ECO:0000313" key="4">
    <source>
        <dbReference type="EMBL" id="EPT05524.1"/>
    </source>
</evidence>
<dbReference type="InParanoid" id="S8ERA5"/>
<evidence type="ECO:0000256" key="1">
    <source>
        <dbReference type="ARBA" id="ARBA00023186"/>
    </source>
</evidence>
<feature type="compositionally biased region" description="Basic and acidic residues" evidence="2">
    <location>
        <begin position="146"/>
        <end position="155"/>
    </location>
</feature>
<dbReference type="PANTHER" id="PTHR24078:SF553">
    <property type="entry name" value="DNAJ HOMOLOG SUBFAMILY B MEMBER 5"/>
    <property type="match status" value="1"/>
</dbReference>
<dbReference type="GO" id="GO:0006413">
    <property type="term" value="P:translational initiation"/>
    <property type="evidence" value="ECO:0007669"/>
    <property type="project" value="TreeGrafter"/>
</dbReference>
<feature type="compositionally biased region" description="Basic and acidic residues" evidence="2">
    <location>
        <begin position="96"/>
        <end position="105"/>
    </location>
</feature>
<feature type="compositionally biased region" description="Basic and acidic residues" evidence="2">
    <location>
        <begin position="285"/>
        <end position="296"/>
    </location>
</feature>